<evidence type="ECO:0008006" key="3">
    <source>
        <dbReference type="Google" id="ProtNLM"/>
    </source>
</evidence>
<reference evidence="1 2" key="1">
    <citation type="submission" date="2018-07" db="EMBL/GenBank/DDBJ databases">
        <title>New species, Clostridium PI-S10-A1B.</title>
        <authorList>
            <person name="Krishna G."/>
            <person name="Summeta K."/>
            <person name="Shikha S."/>
            <person name="Prabhu P.B."/>
            <person name="Suresh K."/>
        </authorList>
    </citation>
    <scope>NUCLEOTIDE SEQUENCE [LARGE SCALE GENOMIC DNA]</scope>
    <source>
        <strain evidence="1 2">PI-S10-A1B</strain>
    </source>
</reference>
<protein>
    <recommendedName>
        <fullName evidence="3">P27 family phage terminase small subunit</fullName>
    </recommendedName>
</protein>
<dbReference type="Proteomes" id="UP000260680">
    <property type="component" value="Unassembled WGS sequence"/>
</dbReference>
<dbReference type="AlphaFoldDB" id="A0A3E2NCR2"/>
<evidence type="ECO:0000313" key="2">
    <source>
        <dbReference type="Proteomes" id="UP000260680"/>
    </source>
</evidence>
<comment type="caution">
    <text evidence="1">The sequence shown here is derived from an EMBL/GenBank/DDBJ whole genome shotgun (WGS) entry which is preliminary data.</text>
</comment>
<accession>A0A3E2NCR2</accession>
<dbReference type="RefSeq" id="WP_117417208.1">
    <property type="nucleotide sequence ID" value="NZ_QOHO01000031.1"/>
</dbReference>
<evidence type="ECO:0000313" key="1">
    <source>
        <dbReference type="EMBL" id="RFZ78782.1"/>
    </source>
</evidence>
<dbReference type="EMBL" id="QOHO01000031">
    <property type="protein sequence ID" value="RFZ78782.1"/>
    <property type="molecule type" value="Genomic_DNA"/>
</dbReference>
<sequence>MARKRELTKDEKIDKEVKRLKEIYKEIDQRKTKTLDGLIQECAFMRITLEELRKNINETGVIDEMPQGDYTILRESPYVKTYHTMIQRYTTANEKLLGLLPKETKVTTTNDDFDDFVEGREDV</sequence>
<dbReference type="OrthoDB" id="3196710at2"/>
<proteinExistence type="predicted"/>
<gene>
    <name evidence="1" type="ORF">DS742_11775</name>
</gene>
<organism evidence="1 2">
    <name type="scientific">Lacrimispora amygdalina</name>
    <dbReference type="NCBI Taxonomy" id="253257"/>
    <lineage>
        <taxon>Bacteria</taxon>
        <taxon>Bacillati</taxon>
        <taxon>Bacillota</taxon>
        <taxon>Clostridia</taxon>
        <taxon>Lachnospirales</taxon>
        <taxon>Lachnospiraceae</taxon>
        <taxon>Lacrimispora</taxon>
    </lineage>
</organism>
<name>A0A3E2NCR2_9FIRM</name>